<keyword evidence="1" id="KW-0813">Transport</keyword>
<dbReference type="EMBL" id="BMNA01000001">
    <property type="protein sequence ID" value="GGL89797.1"/>
    <property type="molecule type" value="Genomic_DNA"/>
</dbReference>
<feature type="transmembrane region" description="Helical" evidence="1">
    <location>
        <begin position="21"/>
        <end position="44"/>
    </location>
</feature>
<evidence type="ECO:0000313" key="2">
    <source>
        <dbReference type="EMBL" id="GGL89797.1"/>
    </source>
</evidence>
<dbReference type="Pfam" id="PF02592">
    <property type="entry name" value="Vut_1"/>
    <property type="match status" value="1"/>
</dbReference>
<keyword evidence="1" id="KW-1003">Cell membrane</keyword>
<comment type="similarity">
    <text evidence="1">Belongs to the vitamin uptake transporter (VUT/ECF) (TC 2.A.88) family. Q precursor transporter subfamily.</text>
</comment>
<dbReference type="GO" id="GO:0005886">
    <property type="term" value="C:plasma membrane"/>
    <property type="evidence" value="ECO:0007669"/>
    <property type="project" value="UniProtKB-SubCell"/>
</dbReference>
<comment type="function">
    <text evidence="1">Involved in the import of queuosine (Q) precursors, required for Q precursor salvage.</text>
</comment>
<feature type="transmembrane region" description="Helical" evidence="1">
    <location>
        <begin position="64"/>
        <end position="83"/>
    </location>
</feature>
<feature type="transmembrane region" description="Helical" evidence="1">
    <location>
        <begin position="132"/>
        <end position="152"/>
    </location>
</feature>
<organism evidence="2 3">
    <name type="scientific">Nakamurella endophytica</name>
    <dbReference type="NCBI Taxonomy" id="1748367"/>
    <lineage>
        <taxon>Bacteria</taxon>
        <taxon>Bacillati</taxon>
        <taxon>Actinomycetota</taxon>
        <taxon>Actinomycetes</taxon>
        <taxon>Nakamurellales</taxon>
        <taxon>Nakamurellaceae</taxon>
        <taxon>Nakamurella</taxon>
    </lineage>
</organism>
<name>A0A917SNK2_9ACTN</name>
<dbReference type="HAMAP" id="MF_02088">
    <property type="entry name" value="Q_prec_transport"/>
    <property type="match status" value="1"/>
</dbReference>
<evidence type="ECO:0000313" key="3">
    <source>
        <dbReference type="Proteomes" id="UP000655208"/>
    </source>
</evidence>
<gene>
    <name evidence="2" type="ORF">GCM10011594_06780</name>
</gene>
<keyword evidence="1" id="KW-0812">Transmembrane</keyword>
<dbReference type="InterPro" id="IPR003744">
    <property type="entry name" value="YhhQ"/>
</dbReference>
<sequence>MSRVRDTDGTGGAAGRRGDGVAWASTGTGIYPVVVTLFCSLLLLSNIGATKGIQFGPFLTDGGAFLFPLTYVLGDVLAEVYGFRATRRAILTGFAVSLLASLSFWLVSISPAAPGYTNQAAFDAVLGVVPRILLASVCGYLIGEFLNSFVLVRLKRRTRERHLWARLIGSTVVGEFGDTLVFCLLAGPAIGISTAGDLANYTALGFAYKTGLEIVLLPVTYPVIAWIKKREPSYAAALAATAPPRSTARASRP</sequence>
<dbReference type="PANTHER" id="PTHR34300">
    <property type="entry name" value="QUEUOSINE PRECURSOR TRANSPORTER-RELATED"/>
    <property type="match status" value="1"/>
</dbReference>
<dbReference type="AlphaFoldDB" id="A0A917SNK2"/>
<comment type="caution">
    <text evidence="2">The sequence shown here is derived from an EMBL/GenBank/DDBJ whole genome shotgun (WGS) entry which is preliminary data.</text>
</comment>
<comment type="subcellular location">
    <subcellularLocation>
        <location evidence="1">Cell membrane</location>
        <topology evidence="1">Multi-pass membrane protein</topology>
    </subcellularLocation>
</comment>
<keyword evidence="1" id="KW-0472">Membrane</keyword>
<reference evidence="2" key="2">
    <citation type="submission" date="2020-09" db="EMBL/GenBank/DDBJ databases">
        <authorList>
            <person name="Sun Q."/>
            <person name="Zhou Y."/>
        </authorList>
    </citation>
    <scope>NUCLEOTIDE SEQUENCE</scope>
    <source>
        <strain evidence="2">CGMCC 4.7308</strain>
    </source>
</reference>
<accession>A0A917SNK2</accession>
<dbReference type="RefSeq" id="WP_373298249.1">
    <property type="nucleotide sequence ID" value="NZ_BMNA01000001.1"/>
</dbReference>
<dbReference type="Proteomes" id="UP000655208">
    <property type="component" value="Unassembled WGS sequence"/>
</dbReference>
<dbReference type="GO" id="GO:0022857">
    <property type="term" value="F:transmembrane transporter activity"/>
    <property type="evidence" value="ECO:0007669"/>
    <property type="project" value="UniProtKB-UniRule"/>
</dbReference>
<feature type="transmembrane region" description="Helical" evidence="1">
    <location>
        <begin position="90"/>
        <end position="112"/>
    </location>
</feature>
<protein>
    <recommendedName>
        <fullName evidence="1">Probable queuosine precursor transporter</fullName>
        <shortName evidence="1">Q precursor transporter</shortName>
    </recommendedName>
</protein>
<evidence type="ECO:0000256" key="1">
    <source>
        <dbReference type="HAMAP-Rule" id="MF_02088"/>
    </source>
</evidence>
<dbReference type="NCBIfam" id="TIGR00697">
    <property type="entry name" value="queuosine precursor transporter"/>
    <property type="match status" value="1"/>
</dbReference>
<reference evidence="2" key="1">
    <citation type="journal article" date="2014" name="Int. J. Syst. Evol. Microbiol.">
        <title>Complete genome sequence of Corynebacterium casei LMG S-19264T (=DSM 44701T), isolated from a smear-ripened cheese.</title>
        <authorList>
            <consortium name="US DOE Joint Genome Institute (JGI-PGF)"/>
            <person name="Walter F."/>
            <person name="Albersmeier A."/>
            <person name="Kalinowski J."/>
            <person name="Ruckert C."/>
        </authorList>
    </citation>
    <scope>NUCLEOTIDE SEQUENCE</scope>
    <source>
        <strain evidence="2">CGMCC 4.7308</strain>
    </source>
</reference>
<dbReference type="PANTHER" id="PTHR34300:SF2">
    <property type="entry name" value="QUEUOSINE PRECURSOR TRANSPORTER-RELATED"/>
    <property type="match status" value="1"/>
</dbReference>
<keyword evidence="1" id="KW-1133">Transmembrane helix</keyword>
<proteinExistence type="inferred from homology"/>
<keyword evidence="3" id="KW-1185">Reference proteome</keyword>